<dbReference type="GO" id="GO:0008381">
    <property type="term" value="F:mechanosensitive monoatomic ion channel activity"/>
    <property type="evidence" value="ECO:0007669"/>
    <property type="project" value="InterPro"/>
</dbReference>
<dbReference type="Proteomes" id="UP000262142">
    <property type="component" value="Unassembled WGS sequence"/>
</dbReference>
<keyword evidence="3 5" id="KW-1133">Transmembrane helix</keyword>
<feature type="transmembrane region" description="Helical" evidence="5">
    <location>
        <begin position="159"/>
        <end position="179"/>
    </location>
</feature>
<evidence type="ECO:0000256" key="5">
    <source>
        <dbReference type="SAM" id="Phobius"/>
    </source>
</evidence>
<dbReference type="Pfam" id="PF00924">
    <property type="entry name" value="MS_channel_2nd"/>
    <property type="match status" value="1"/>
</dbReference>
<dbReference type="EMBL" id="UNSC01000001">
    <property type="protein sequence ID" value="SZD71194.1"/>
    <property type="molecule type" value="Genomic_DNA"/>
</dbReference>
<dbReference type="Gene3D" id="2.30.30.60">
    <property type="match status" value="1"/>
</dbReference>
<feature type="transmembrane region" description="Helical" evidence="5">
    <location>
        <begin position="84"/>
        <end position="106"/>
    </location>
</feature>
<accession>A0A383TU64</accession>
<feature type="transmembrane region" description="Helical" evidence="5">
    <location>
        <begin position="31"/>
        <end position="56"/>
    </location>
</feature>
<feature type="transmembrane region" description="Helical" evidence="5">
    <location>
        <begin position="118"/>
        <end position="138"/>
    </location>
</feature>
<reference evidence="7 8" key="1">
    <citation type="submission" date="2018-09" db="EMBL/GenBank/DDBJ databases">
        <authorList>
            <consortium name="Pathogen Informatics"/>
        </authorList>
    </citation>
    <scope>NUCLEOTIDE SEQUENCE [LARGE SCALE GENOMIC DNA]</scope>
    <source>
        <strain evidence="7 8">OH-22767</strain>
    </source>
</reference>
<dbReference type="GO" id="GO:0005886">
    <property type="term" value="C:plasma membrane"/>
    <property type="evidence" value="ECO:0007669"/>
    <property type="project" value="TreeGrafter"/>
</dbReference>
<dbReference type="GO" id="GO:0071470">
    <property type="term" value="P:cellular response to osmotic stress"/>
    <property type="evidence" value="ECO:0007669"/>
    <property type="project" value="InterPro"/>
</dbReference>
<keyword evidence="4 5" id="KW-0472">Membrane</keyword>
<protein>
    <submittedName>
        <fullName evidence="7">Miniconductance mechanosensitive channel</fullName>
    </submittedName>
</protein>
<gene>
    <name evidence="7" type="primary">mscM</name>
    <name evidence="7" type="ORF">SAMEA104719789_00289</name>
</gene>
<dbReference type="InterPro" id="IPR006685">
    <property type="entry name" value="MscS_channel_2nd"/>
</dbReference>
<evidence type="ECO:0000256" key="4">
    <source>
        <dbReference type="ARBA" id="ARBA00023136"/>
    </source>
</evidence>
<evidence type="ECO:0000256" key="3">
    <source>
        <dbReference type="ARBA" id="ARBA00022989"/>
    </source>
</evidence>
<dbReference type="RefSeq" id="WP_119058842.1">
    <property type="nucleotide sequence ID" value="NZ_UNSC01000001.1"/>
</dbReference>
<proteinExistence type="predicted"/>
<dbReference type="AlphaFoldDB" id="A0A383TU64"/>
<dbReference type="SUPFAM" id="SSF50182">
    <property type="entry name" value="Sm-like ribonucleoproteins"/>
    <property type="match status" value="1"/>
</dbReference>
<comment type="subcellular location">
    <subcellularLocation>
        <location evidence="1">Membrane</location>
    </subcellularLocation>
</comment>
<evidence type="ECO:0000259" key="6">
    <source>
        <dbReference type="Pfam" id="PF00924"/>
    </source>
</evidence>
<dbReference type="InterPro" id="IPR010920">
    <property type="entry name" value="LSM_dom_sf"/>
</dbReference>
<feature type="domain" description="Mechanosensitive ion channel MscS" evidence="6">
    <location>
        <begin position="201"/>
        <end position="268"/>
    </location>
</feature>
<sequence length="422" mass="48483">MEWYKTKIAHAYRNGITDEVKNYIFANVDGVWANVAMIVAGIIFLVAALYLIDVILKKIFLYFIKKLINFTNSKWSVAFYNNRVFNSIIHFFSIAIARVLMPYVFYPLPGVVTFLDRTFYVLLIMVFIQMFNRIADAVSEVSVDENNYRTVAVRSFSQLIKIITTFFGVLAFISIMFNIGYTEILGTMGALTAILILVFRDTILGFVSGIQIASTQMVKVGDWVSIPKYSIEGKIKEINLVSAKILNFDKTISSVPTYDLISTEVRNFEPMVHSKTRRIKRAILFNVKSFKFCTPEMLERFKQINLIEAYISKRQVELREYNQSRGYNPNNIVNGINLTNIGVFREYTKCYLLDNPNISHSADDFLMVRQLEATPQGLPLEIFCFTNTSAWVEYEKIQSDVFDHLLSACKEFDLEVVQILAS</sequence>
<evidence type="ECO:0000313" key="7">
    <source>
        <dbReference type="EMBL" id="SZD71194.1"/>
    </source>
</evidence>
<dbReference type="InterPro" id="IPR023408">
    <property type="entry name" value="MscS_beta-dom_sf"/>
</dbReference>
<feature type="transmembrane region" description="Helical" evidence="5">
    <location>
        <begin position="185"/>
        <end position="207"/>
    </location>
</feature>
<evidence type="ECO:0000256" key="1">
    <source>
        <dbReference type="ARBA" id="ARBA00004370"/>
    </source>
</evidence>
<keyword evidence="2 5" id="KW-0812">Transmembrane</keyword>
<name>A0A383TU64_9FLAO</name>
<evidence type="ECO:0000313" key="8">
    <source>
        <dbReference type="Proteomes" id="UP000262142"/>
    </source>
</evidence>
<dbReference type="InterPro" id="IPR030192">
    <property type="entry name" value="YbdG"/>
</dbReference>
<organism evidence="7 8">
    <name type="scientific">Candidatus Ornithobacterium hominis</name>
    <dbReference type="NCBI Taxonomy" id="2497989"/>
    <lineage>
        <taxon>Bacteria</taxon>
        <taxon>Pseudomonadati</taxon>
        <taxon>Bacteroidota</taxon>
        <taxon>Flavobacteriia</taxon>
        <taxon>Flavobacteriales</taxon>
        <taxon>Weeksellaceae</taxon>
        <taxon>Ornithobacterium</taxon>
    </lineage>
</organism>
<dbReference type="PANTHER" id="PTHR30414">
    <property type="entry name" value="MINICONDUCTANCE MECHANOSENSITIVE CHANNEL YBDG"/>
    <property type="match status" value="1"/>
</dbReference>
<evidence type="ECO:0000256" key="2">
    <source>
        <dbReference type="ARBA" id="ARBA00022692"/>
    </source>
</evidence>
<keyword evidence="8" id="KW-1185">Reference proteome</keyword>
<dbReference type="PANTHER" id="PTHR30414:SF0">
    <property type="entry name" value="MINICONDUCTANCE MECHANOSENSITIVE CHANNEL YBDG"/>
    <property type="match status" value="1"/>
</dbReference>
<dbReference type="OrthoDB" id="9775207at2"/>